<keyword evidence="6" id="KW-1185">Reference proteome</keyword>
<dbReference type="HOGENOM" id="CLU_031506_0_1_4"/>
<dbReference type="GO" id="GO:0046872">
    <property type="term" value="F:metal ion binding"/>
    <property type="evidence" value="ECO:0007669"/>
    <property type="project" value="UniProtKB-KW"/>
</dbReference>
<reference evidence="6" key="1">
    <citation type="submission" date="2010-05" db="EMBL/GenBank/DDBJ databases">
        <title>Complete sequence of Methylotenera sp. 301.</title>
        <authorList>
            <person name="Lucas S."/>
            <person name="Copeland A."/>
            <person name="Lapidus A."/>
            <person name="Cheng J.-F."/>
            <person name="Bruce D."/>
            <person name="Goodwin L."/>
            <person name="Pitluck S."/>
            <person name="Clum A."/>
            <person name="Land M."/>
            <person name="Hauser L."/>
            <person name="Kyrpides N."/>
            <person name="Ivanova N."/>
            <person name="Chistoservova L."/>
            <person name="Kalyuzhnaya M."/>
            <person name="Woyke T."/>
        </authorList>
    </citation>
    <scope>NUCLEOTIDE SEQUENCE [LARGE SCALE GENOMIC DNA]</scope>
    <source>
        <strain evidence="6">301</strain>
    </source>
</reference>
<dbReference type="eggNOG" id="COG0084">
    <property type="taxonomic scope" value="Bacteria"/>
</dbReference>
<evidence type="ECO:0000313" key="6">
    <source>
        <dbReference type="Proteomes" id="UP000000383"/>
    </source>
</evidence>
<evidence type="ECO:0000256" key="1">
    <source>
        <dbReference type="ARBA" id="ARBA00009275"/>
    </source>
</evidence>
<dbReference type="KEGG" id="meh:M301_1080"/>
<evidence type="ECO:0000256" key="3">
    <source>
        <dbReference type="ARBA" id="ARBA00022801"/>
    </source>
</evidence>
<proteinExistence type="inferred from homology"/>
<protein>
    <submittedName>
        <fullName evidence="5">TatD-related deoxyribonuclease</fullName>
    </submittedName>
</protein>
<dbReference type="InterPro" id="IPR001130">
    <property type="entry name" value="TatD-like"/>
</dbReference>
<feature type="binding site" evidence="4">
    <location>
        <position position="6"/>
    </location>
    <ligand>
        <name>a divalent metal cation</name>
        <dbReference type="ChEBI" id="CHEBI:60240"/>
        <label>1</label>
    </ligand>
</feature>
<keyword evidence="2 4" id="KW-0479">Metal-binding</keyword>
<dbReference type="SUPFAM" id="SSF51556">
    <property type="entry name" value="Metallo-dependent hydrolases"/>
    <property type="match status" value="1"/>
</dbReference>
<feature type="binding site" evidence="4">
    <location>
        <position position="156"/>
    </location>
    <ligand>
        <name>a divalent metal cation</name>
        <dbReference type="ChEBI" id="CHEBI:60240"/>
        <label>2</label>
    </ligand>
</feature>
<dbReference type="PANTHER" id="PTHR46124">
    <property type="entry name" value="D-AMINOACYL-TRNA DEACYLASE"/>
    <property type="match status" value="1"/>
</dbReference>
<dbReference type="PROSITE" id="PS01137">
    <property type="entry name" value="TATD_1"/>
    <property type="match status" value="1"/>
</dbReference>
<dbReference type="Gene3D" id="3.20.20.140">
    <property type="entry name" value="Metal-dependent hydrolases"/>
    <property type="match status" value="1"/>
</dbReference>
<dbReference type="Proteomes" id="UP000000383">
    <property type="component" value="Chromosome"/>
</dbReference>
<dbReference type="InterPro" id="IPR032466">
    <property type="entry name" value="Metal_Hydrolase"/>
</dbReference>
<dbReference type="CDD" id="cd01310">
    <property type="entry name" value="TatD_DNAse"/>
    <property type="match status" value="1"/>
</dbReference>
<reference evidence="5 6" key="2">
    <citation type="journal article" date="2011" name="J. Bacteriol.">
        <title>Genomes of three methylotrophs from a single niche uncover genetic and metabolic divergence of Methylophilaceae.</title>
        <authorList>
            <person name="Lapidus A."/>
            <person name="Clum A."/>
            <person name="Labutti K."/>
            <person name="Kaluzhnaya M.G."/>
            <person name="Lim S."/>
            <person name="Beck D.A."/>
            <person name="Glavina Del Rio T."/>
            <person name="Nolan M."/>
            <person name="Mavromatis K."/>
            <person name="Huntemann M."/>
            <person name="Lucas S."/>
            <person name="Lidstrom M.E."/>
            <person name="Ivanova N."/>
            <person name="Chistoserdova L."/>
        </authorList>
    </citation>
    <scope>NUCLEOTIDE SEQUENCE [LARGE SCALE GENOMIC DNA]</scope>
    <source>
        <strain evidence="5 6">301</strain>
    </source>
</reference>
<dbReference type="PROSITE" id="PS01091">
    <property type="entry name" value="TATD_3"/>
    <property type="match status" value="1"/>
</dbReference>
<dbReference type="PANTHER" id="PTHR46124:SF2">
    <property type="entry name" value="D-AMINOACYL-TRNA DEACYLASE"/>
    <property type="match status" value="1"/>
</dbReference>
<dbReference type="PROSITE" id="PS01090">
    <property type="entry name" value="TATD_2"/>
    <property type="match status" value="1"/>
</dbReference>
<feature type="binding site" evidence="4">
    <location>
        <position position="8"/>
    </location>
    <ligand>
        <name>a divalent metal cation</name>
        <dbReference type="ChEBI" id="CHEBI:60240"/>
        <label>1</label>
    </ligand>
</feature>
<gene>
    <name evidence="5" type="ordered locus">M301_1080</name>
</gene>
<dbReference type="STRING" id="666681.M301_1080"/>
<comment type="similarity">
    <text evidence="1">Belongs to the metallo-dependent hydrolases superfamily. TatD-type hydrolase family.</text>
</comment>
<dbReference type="FunFam" id="3.20.20.140:FF:000005">
    <property type="entry name" value="TatD family hydrolase"/>
    <property type="match status" value="1"/>
</dbReference>
<feature type="binding site" evidence="4">
    <location>
        <position position="92"/>
    </location>
    <ligand>
        <name>a divalent metal cation</name>
        <dbReference type="ChEBI" id="CHEBI:60240"/>
        <label>1</label>
    </ligand>
</feature>
<dbReference type="GO" id="GO:0016788">
    <property type="term" value="F:hydrolase activity, acting on ester bonds"/>
    <property type="evidence" value="ECO:0007669"/>
    <property type="project" value="InterPro"/>
</dbReference>
<feature type="binding site" evidence="4">
    <location>
        <position position="133"/>
    </location>
    <ligand>
        <name>a divalent metal cation</name>
        <dbReference type="ChEBI" id="CHEBI:60240"/>
        <label>2</label>
    </ligand>
</feature>
<dbReference type="Pfam" id="PF01026">
    <property type="entry name" value="TatD_DNase"/>
    <property type="match status" value="1"/>
</dbReference>
<dbReference type="EMBL" id="CP002056">
    <property type="protein sequence ID" value="ADI29464.1"/>
    <property type="molecule type" value="Genomic_DNA"/>
</dbReference>
<dbReference type="PIRSF" id="PIRSF005902">
    <property type="entry name" value="DNase_TatD"/>
    <property type="match status" value="1"/>
</dbReference>
<evidence type="ECO:0000256" key="2">
    <source>
        <dbReference type="ARBA" id="ARBA00022723"/>
    </source>
</evidence>
<evidence type="ECO:0000313" key="5">
    <source>
        <dbReference type="EMBL" id="ADI29464.1"/>
    </source>
</evidence>
<dbReference type="OrthoDB" id="9810005at2"/>
<keyword evidence="3" id="KW-0378">Hydrolase</keyword>
<feature type="binding site" evidence="4">
    <location>
        <position position="206"/>
    </location>
    <ligand>
        <name>a divalent metal cation</name>
        <dbReference type="ChEBI" id="CHEBI:60240"/>
        <label>1</label>
    </ligand>
</feature>
<accession>D7DQ93</accession>
<organism evidence="5 6">
    <name type="scientific">Methylotenera versatilis (strain 301)</name>
    <dbReference type="NCBI Taxonomy" id="666681"/>
    <lineage>
        <taxon>Bacteria</taxon>
        <taxon>Pseudomonadati</taxon>
        <taxon>Pseudomonadota</taxon>
        <taxon>Betaproteobacteria</taxon>
        <taxon>Nitrosomonadales</taxon>
        <taxon>Methylophilaceae</taxon>
        <taxon>Methylotenera</taxon>
    </lineage>
</organism>
<sequence length="270" mass="29961">MLIDTHCHLDAAEFNADRNDIALLALQQGVSNIVIPAVARNNFDTVIQICQQHKHCVYALGIHPMYVDDATLDDLETLKTYIVENNPVAIGEIGLDYFVTNYKNNPDHIEKQIHFFTEQLKIAKQHNLPVILHVRNAIDDILKYLRRYQLNGGIAHAFNGSFQQAEQLIALGFKLGFGGAMTYSRALKIRALASKLPLESIVLETDSPDIPPAWIGTEGRNTPLELSKIAQVLADLRQVNVAQVLDITSANALKVLPKLADLCTPPQVLL</sequence>
<dbReference type="AlphaFoldDB" id="D7DQ93"/>
<dbReference type="RefSeq" id="WP_013147780.1">
    <property type="nucleotide sequence ID" value="NC_014207.1"/>
</dbReference>
<name>D7DQ93_METV0</name>
<evidence type="ECO:0000256" key="4">
    <source>
        <dbReference type="PIRSR" id="PIRSR005902-1"/>
    </source>
</evidence>
<dbReference type="InterPro" id="IPR018228">
    <property type="entry name" value="DNase_TatD-rel_CS"/>
</dbReference>